<sequence length="65" mass="7444">MFRFLCSLFSSPELLLQVMSQQDIEESIEEGERILIDEDGSATVNIFSPDVREDFARHVNALKRA</sequence>
<dbReference type="GeneID" id="90510930"/>
<name>D8MNN2_ERWBE</name>
<organism evidence="2">
    <name type="scientific">Erwinia billingiae (strain Eb661)</name>
    <dbReference type="NCBI Taxonomy" id="634500"/>
    <lineage>
        <taxon>Bacteria</taxon>
        <taxon>Pseudomonadati</taxon>
        <taxon>Pseudomonadota</taxon>
        <taxon>Gammaproteobacteria</taxon>
        <taxon>Enterobacterales</taxon>
        <taxon>Erwiniaceae</taxon>
        <taxon>Erwinia</taxon>
    </lineage>
</organism>
<accession>D8MNN2</accession>
<evidence type="ECO:0000313" key="1">
    <source>
        <dbReference type="EMBL" id="CAX58439.1"/>
    </source>
</evidence>
<proteinExistence type="predicted"/>
<dbReference type="EMBL" id="FP236843">
    <property type="protein sequence ID" value="CAX58439.1"/>
    <property type="molecule type" value="Genomic_DNA"/>
</dbReference>
<keyword evidence="2" id="KW-1185">Reference proteome</keyword>
<dbReference type="STRING" id="634500.EbC_09080"/>
<gene>
    <name evidence="1" type="ordered locus">EbC_09080</name>
</gene>
<dbReference type="Proteomes" id="UP000008793">
    <property type="component" value="Chromosome"/>
</dbReference>
<evidence type="ECO:0000313" key="2">
    <source>
        <dbReference type="Proteomes" id="UP000008793"/>
    </source>
</evidence>
<dbReference type="AlphaFoldDB" id="D8MNN2"/>
<dbReference type="HOGENOM" id="CLU_206002_0_0_6"/>
<dbReference type="KEGG" id="ebi:EbC_09080"/>
<protein>
    <submittedName>
        <fullName evidence="1">Conserved uncharacterized protein</fullName>
    </submittedName>
</protein>
<reference evidence="1 2" key="1">
    <citation type="journal article" date="2010" name="BMC Genomics">
        <title>Genome comparison of the epiphytic bacteria Erwinia billingiae and E. tasmaniensis with the pear pathogen E. pyrifoliae.</title>
        <authorList>
            <person name="Kube M."/>
            <person name="Migdoll A.M."/>
            <person name="Gehring I."/>
            <person name="Heitmann K."/>
            <person name="Mayer Y."/>
            <person name="Kuhl H."/>
            <person name="Knaust F."/>
            <person name="Geider K."/>
            <person name="Reinhardt R."/>
        </authorList>
    </citation>
    <scope>NUCLEOTIDE SEQUENCE [LARGE SCALE GENOMIC DNA]</scope>
    <source>
        <strain evidence="1 2">Eb661</strain>
    </source>
</reference>
<dbReference type="RefSeq" id="WP_013200942.1">
    <property type="nucleotide sequence ID" value="NC_014306.1"/>
</dbReference>
<dbReference type="eggNOG" id="ENOG5032T7P">
    <property type="taxonomic scope" value="Bacteria"/>
</dbReference>